<accession>A0ABN9V4D6</accession>
<feature type="compositionally biased region" description="Basic and acidic residues" evidence="1">
    <location>
        <begin position="174"/>
        <end position="188"/>
    </location>
</feature>
<proteinExistence type="predicted"/>
<gene>
    <name evidence="2" type="ORF">PCOR1329_LOCUS54565</name>
</gene>
<sequence>MEAELAEKGTNLQLWATEALDAGENLAEARSRCTALEAERSRAAEGAEAWRQAYEEEATRRQETARRQRMAERLAQGKSQAREYERARRFRAEEALAGSRADVDVDNLWAWIDGLLAWIDRLTTNLELGATIAENLRARVDELEAAAETGGEAGVGTADFVTEPRAAGDDETERAEPEETSLGEHRALGDSAAASGRAPGAGDDGDDDAGVPGGSEVKLVRAHEDVHGARATGADVAVAGVVAHQGTHHGVHAAQFRFLAGAQWRFDPARVQPCEVSITGAHSRLVEIGQDVQPKADAAHVQQAVGLGTAVPAKLDYIVQDVPRKADLADSDASASADAAARVGTHHEAGVARFSFVAARTAQLALVMPAGLSREGTSLRGDVPAAGLLVAEDLTVRIPSGHVEDCAHALARRGAGPSVKGTQVLGSAWVPTGTLTPISALAFRSAPGLCSAPVVESVPQPNFEGMALLFLGRLVPGVVAPRDMHGPRSARALPDVRALFCTRALSLDSTPVFMRAPMLVLDGPSTLMYCDKRDFSLARSSPPTTEFTGKRMFDCLPRAYLAETALEVLAWIAVERARLGPVQIMLVLDGMREHLGLPVSHGALAFLDMLGVPRRVLVLPVRSCLKEAFSDWVIHDNPPRAAGPGPVRQRVKARGAYGTRPSDGAGSYRRSGANCSYAGRGPDSCDDRGADRLAYRYADGYACGADGRADRGTVGSRDDVGSCDGIGRDSGAACGADSRADCGADGCANRGADCRADREPYEGTSGLIEWPADRLTGCGTDSGANGCSHAVCGAGGRADGYLDSHADDSLVSYADNGTDCCTVLGADRGADGGAYEATRKGVPGGGGSGGGRGRADRGTYGGTDGHPASGVNRCAGCGTDRRADCGTSRRADSILDGGADSGPYCSADFGAGRGADSGAAATAAPGGATVLAPGCPPVLARQGRPARASLRVSSGRGGRLGRALHAAGRALPSRGGLALAHGNEGCRPRGSQMDVGTCCEHMFKKIVYVRSDDGDGALAASSTQKAGDCVLSVHLVNGRLQVHDLVCLARAGPPGAHDGIPPGLRLRGELQRPPSRALEGSFVEMFDFCHALAYTSFDRDRQHSTYSMDLQAVAEWESHGLAAERLTLGMPLFGILRRGGAESVGYSDILAAEPSLKSSPSSDRSEDGTYFVGAHSAAGKVRFARRRGLGGVVLWELGQDVAASGPDREASILRSVWAASLGEASLMELAWTFSERTGLNEDLFFKVGTCILGGYFMLKVMFASPVKDYGCDWPPPPKQQADSGSAPSSASART</sequence>
<feature type="compositionally biased region" description="Low complexity" evidence="1">
    <location>
        <begin position="189"/>
        <end position="201"/>
    </location>
</feature>
<name>A0ABN9V4D6_9DINO</name>
<reference evidence="2" key="1">
    <citation type="submission" date="2023-10" db="EMBL/GenBank/DDBJ databases">
        <authorList>
            <person name="Chen Y."/>
            <person name="Shah S."/>
            <person name="Dougan E. K."/>
            <person name="Thang M."/>
            <person name="Chan C."/>
        </authorList>
    </citation>
    <scope>NUCLEOTIDE SEQUENCE [LARGE SCALE GENOMIC DNA]</scope>
</reference>
<evidence type="ECO:0008006" key="4">
    <source>
        <dbReference type="Google" id="ProtNLM"/>
    </source>
</evidence>
<evidence type="ECO:0000313" key="3">
    <source>
        <dbReference type="Proteomes" id="UP001189429"/>
    </source>
</evidence>
<feature type="compositionally biased region" description="Gly residues" evidence="1">
    <location>
        <begin position="842"/>
        <end position="852"/>
    </location>
</feature>
<organism evidence="2 3">
    <name type="scientific">Prorocentrum cordatum</name>
    <dbReference type="NCBI Taxonomy" id="2364126"/>
    <lineage>
        <taxon>Eukaryota</taxon>
        <taxon>Sar</taxon>
        <taxon>Alveolata</taxon>
        <taxon>Dinophyceae</taxon>
        <taxon>Prorocentrales</taxon>
        <taxon>Prorocentraceae</taxon>
        <taxon>Prorocentrum</taxon>
    </lineage>
</organism>
<dbReference type="SUPFAM" id="SSF51445">
    <property type="entry name" value="(Trans)glycosidases"/>
    <property type="match status" value="1"/>
</dbReference>
<evidence type="ECO:0000313" key="2">
    <source>
        <dbReference type="EMBL" id="CAK0867689.1"/>
    </source>
</evidence>
<keyword evidence="3" id="KW-1185">Reference proteome</keyword>
<protein>
    <recommendedName>
        <fullName evidence="4">GH18 domain-containing protein</fullName>
    </recommendedName>
</protein>
<feature type="region of interest" description="Disordered" evidence="1">
    <location>
        <begin position="148"/>
        <end position="214"/>
    </location>
</feature>
<feature type="region of interest" description="Disordered" evidence="1">
    <location>
        <begin position="1273"/>
        <end position="1294"/>
    </location>
</feature>
<comment type="caution">
    <text evidence="2">The sequence shown here is derived from an EMBL/GenBank/DDBJ whole genome shotgun (WGS) entry which is preliminary data.</text>
</comment>
<dbReference type="InterPro" id="IPR017853">
    <property type="entry name" value="GH"/>
</dbReference>
<feature type="compositionally biased region" description="Low complexity" evidence="1">
    <location>
        <begin position="148"/>
        <end position="158"/>
    </location>
</feature>
<feature type="region of interest" description="Disordered" evidence="1">
    <location>
        <begin position="837"/>
        <end position="864"/>
    </location>
</feature>
<evidence type="ECO:0000256" key="1">
    <source>
        <dbReference type="SAM" id="MobiDB-lite"/>
    </source>
</evidence>
<dbReference type="EMBL" id="CAUYUJ010016671">
    <property type="protein sequence ID" value="CAK0867689.1"/>
    <property type="molecule type" value="Genomic_DNA"/>
</dbReference>
<dbReference type="Proteomes" id="UP001189429">
    <property type="component" value="Unassembled WGS sequence"/>
</dbReference>
<feature type="region of interest" description="Disordered" evidence="1">
    <location>
        <begin position="639"/>
        <end position="670"/>
    </location>
</feature>
<feature type="compositionally biased region" description="Low complexity" evidence="1">
    <location>
        <begin position="1281"/>
        <end position="1294"/>
    </location>
</feature>